<dbReference type="PANTHER" id="PTHR48079">
    <property type="entry name" value="PROTEIN YEEZ"/>
    <property type="match status" value="1"/>
</dbReference>
<accession>A0A4U0VYA3</accession>
<evidence type="ECO:0000313" key="1">
    <source>
        <dbReference type="EMBL" id="TKA54714.1"/>
    </source>
</evidence>
<dbReference type="EMBL" id="NAJN01002291">
    <property type="protein sequence ID" value="TKA54714.1"/>
    <property type="molecule type" value="Genomic_DNA"/>
</dbReference>
<dbReference type="Gene3D" id="3.40.50.720">
    <property type="entry name" value="NAD(P)-binding Rossmann-like Domain"/>
    <property type="match status" value="2"/>
</dbReference>
<dbReference type="STRING" id="331657.A0A4U0VYA3"/>
<evidence type="ECO:0000313" key="2">
    <source>
        <dbReference type="Proteomes" id="UP000308768"/>
    </source>
</evidence>
<dbReference type="GO" id="GO:0004029">
    <property type="term" value="F:aldehyde dehydrogenase (NAD+) activity"/>
    <property type="evidence" value="ECO:0007669"/>
    <property type="project" value="TreeGrafter"/>
</dbReference>
<dbReference type="InterPro" id="IPR051783">
    <property type="entry name" value="NAD(P)-dependent_oxidoreduct"/>
</dbReference>
<organism evidence="1 2">
    <name type="scientific">Cryomyces minteri</name>
    <dbReference type="NCBI Taxonomy" id="331657"/>
    <lineage>
        <taxon>Eukaryota</taxon>
        <taxon>Fungi</taxon>
        <taxon>Dikarya</taxon>
        <taxon>Ascomycota</taxon>
        <taxon>Pezizomycotina</taxon>
        <taxon>Dothideomycetes</taxon>
        <taxon>Dothideomycetes incertae sedis</taxon>
        <taxon>Cryomyces</taxon>
    </lineage>
</organism>
<reference evidence="1 2" key="1">
    <citation type="submission" date="2017-03" db="EMBL/GenBank/DDBJ databases">
        <title>Genomes of endolithic fungi from Antarctica.</title>
        <authorList>
            <person name="Coleine C."/>
            <person name="Masonjones S."/>
            <person name="Stajich J.E."/>
        </authorList>
    </citation>
    <scope>NUCLEOTIDE SEQUENCE [LARGE SCALE GENOMIC DNA]</scope>
    <source>
        <strain evidence="1 2">CCFEE 5187</strain>
    </source>
</reference>
<sequence length="313" mass="34022">MTKLFILGITGYVGGDTVYAFTQAHPEWEMTALVRSTDKGAAVAKEYPAIKLVYGDLDNGDLLADESSKADIVLQLADADNLGTLPADTHVYDDWDGRVDLYARTPPNPYHKPADLAVTHAGQRVDGAVRCALVTPPAIYGTGRGPCHRHSMLGHAQVRIILTEGAGCLLGDGGNIWNVLHVSDVGALLILLVEAAVQGGGKADWDHDAYYLCEAGEMKQREMVEPMAKEAARMGLIASPELKTITRERANEIVPYGEILMGSTSRGRSIRARRRLGWEPKGRSWAEELPDLIETVAREMGLWKSHAQKAAGR</sequence>
<dbReference type="AlphaFoldDB" id="A0A4U0VYA3"/>
<dbReference type="SUPFAM" id="SSF51735">
    <property type="entry name" value="NAD(P)-binding Rossmann-fold domains"/>
    <property type="match status" value="1"/>
</dbReference>
<dbReference type="InterPro" id="IPR036291">
    <property type="entry name" value="NAD(P)-bd_dom_sf"/>
</dbReference>
<dbReference type="OrthoDB" id="2130169at2759"/>
<protein>
    <submittedName>
        <fullName evidence="1">Uncharacterized protein</fullName>
    </submittedName>
</protein>
<proteinExistence type="predicted"/>
<dbReference type="PANTHER" id="PTHR48079:SF6">
    <property type="entry name" value="NAD(P)-BINDING DOMAIN-CONTAINING PROTEIN-RELATED"/>
    <property type="match status" value="1"/>
</dbReference>
<dbReference type="Proteomes" id="UP000308768">
    <property type="component" value="Unassembled WGS sequence"/>
</dbReference>
<name>A0A4U0VYA3_9PEZI</name>
<keyword evidence="2" id="KW-1185">Reference proteome</keyword>
<comment type="caution">
    <text evidence="1">The sequence shown here is derived from an EMBL/GenBank/DDBJ whole genome shotgun (WGS) entry which is preliminary data.</text>
</comment>
<dbReference type="GO" id="GO:0005737">
    <property type="term" value="C:cytoplasm"/>
    <property type="evidence" value="ECO:0007669"/>
    <property type="project" value="TreeGrafter"/>
</dbReference>
<gene>
    <name evidence="1" type="ORF">B0A49_13103</name>
</gene>